<dbReference type="AlphaFoldDB" id="A0AAJ1EZ19"/>
<proteinExistence type="predicted"/>
<sequence>MAFPEKRLQQYFAQLASWFGLSPFLLVDMLPNQVHLDTGQLALLR</sequence>
<dbReference type="EMBL" id="JAKUDL010000001">
    <property type="protein sequence ID" value="MCH4292788.1"/>
    <property type="molecule type" value="Genomic_DNA"/>
</dbReference>
<evidence type="ECO:0000313" key="1">
    <source>
        <dbReference type="EMBL" id="MCH4292788.1"/>
    </source>
</evidence>
<name>A0AAJ1EZ19_9GAMM</name>
<protein>
    <submittedName>
        <fullName evidence="1">Uncharacterized protein</fullName>
    </submittedName>
</protein>
<reference evidence="1 2" key="1">
    <citation type="submission" date="2022-02" db="EMBL/GenBank/DDBJ databases">
        <title>The genome sequence of Shewanella sp. 3B26.</title>
        <authorList>
            <person name="Du J."/>
        </authorList>
    </citation>
    <scope>NUCLEOTIDE SEQUENCE [LARGE SCALE GENOMIC DNA]</scope>
    <source>
        <strain evidence="1 2">3B26</strain>
    </source>
</reference>
<accession>A0AAJ1EZ19</accession>
<gene>
    <name evidence="1" type="ORF">MJ923_00550</name>
</gene>
<evidence type="ECO:0000313" key="2">
    <source>
        <dbReference type="Proteomes" id="UP001297581"/>
    </source>
</evidence>
<dbReference type="Proteomes" id="UP001297581">
    <property type="component" value="Unassembled WGS sequence"/>
</dbReference>
<organism evidence="1 2">
    <name type="scientific">Shewanella zhuhaiensis</name>
    <dbReference type="NCBI Taxonomy" id="2919576"/>
    <lineage>
        <taxon>Bacteria</taxon>
        <taxon>Pseudomonadati</taxon>
        <taxon>Pseudomonadota</taxon>
        <taxon>Gammaproteobacteria</taxon>
        <taxon>Alteromonadales</taxon>
        <taxon>Shewanellaceae</taxon>
        <taxon>Shewanella</taxon>
    </lineage>
</organism>
<dbReference type="RefSeq" id="WP_240589450.1">
    <property type="nucleotide sequence ID" value="NZ_JAKUDL010000001.1"/>
</dbReference>
<keyword evidence="2" id="KW-1185">Reference proteome</keyword>
<comment type="caution">
    <text evidence="1">The sequence shown here is derived from an EMBL/GenBank/DDBJ whole genome shotgun (WGS) entry which is preliminary data.</text>
</comment>